<comment type="caution">
    <text evidence="6">The sequence shown here is derived from an EMBL/GenBank/DDBJ whole genome shotgun (WGS) entry which is preliminary data.</text>
</comment>
<evidence type="ECO:0000256" key="3">
    <source>
        <dbReference type="ARBA" id="ARBA00023125"/>
    </source>
</evidence>
<dbReference type="PROSITE" id="PS50931">
    <property type="entry name" value="HTH_LYSR"/>
    <property type="match status" value="1"/>
</dbReference>
<dbReference type="PANTHER" id="PTHR30419">
    <property type="entry name" value="HTH-TYPE TRANSCRIPTIONAL REGULATOR YBHD"/>
    <property type="match status" value="1"/>
</dbReference>
<dbReference type="InterPro" id="IPR005119">
    <property type="entry name" value="LysR_subst-bd"/>
</dbReference>
<protein>
    <submittedName>
        <fullName evidence="6">LysR family transcriptional regulator</fullName>
    </submittedName>
</protein>
<keyword evidence="2" id="KW-0805">Transcription regulation</keyword>
<evidence type="ECO:0000256" key="4">
    <source>
        <dbReference type="ARBA" id="ARBA00023163"/>
    </source>
</evidence>
<evidence type="ECO:0000256" key="2">
    <source>
        <dbReference type="ARBA" id="ARBA00023015"/>
    </source>
</evidence>
<dbReference type="InterPro" id="IPR050950">
    <property type="entry name" value="HTH-type_LysR_regulators"/>
</dbReference>
<dbReference type="InterPro" id="IPR036388">
    <property type="entry name" value="WH-like_DNA-bd_sf"/>
</dbReference>
<dbReference type="Gene3D" id="3.40.190.290">
    <property type="match status" value="1"/>
</dbReference>
<sequence length="332" mass="34494">MAAIAIRDSEGMELRQLEYFVAVAEEGTFTQGAHRVRVAQSAVSATIRKLERELGSPLFSRNTTTALTDAGQALLPEARAVLSSAAHARDAVAQVRGGLRGTVRVGCPASFGTVQEAQEALRIDLPAILGRFHDTHPRVTIRLRGAPRGSEGHLADVAAGGLDLALVGTIDRPPGIRLHEFGTMRWYLVCSRSHRLAASPSVTLADLEHETFVDFPQGWGSRTLVDRAFARAGIVRDVPFEASDQAGALGLVRNNLGVAFLPRTGSESADTSVIEVAGAALDLSVGLATPADRPPSPATAALIDAILDAAAHPRGWGGLGSGVSGGGPGSGG</sequence>
<evidence type="ECO:0000313" key="6">
    <source>
        <dbReference type="EMBL" id="GIF55209.1"/>
    </source>
</evidence>
<dbReference type="PANTHER" id="PTHR30419:SF31">
    <property type="entry name" value="BLR3139 PROTEIN"/>
    <property type="match status" value="1"/>
</dbReference>
<accession>A0ABQ4BXE7</accession>
<evidence type="ECO:0000259" key="5">
    <source>
        <dbReference type="PROSITE" id="PS50931"/>
    </source>
</evidence>
<dbReference type="SUPFAM" id="SSF53850">
    <property type="entry name" value="Periplasmic binding protein-like II"/>
    <property type="match status" value="1"/>
</dbReference>
<gene>
    <name evidence="6" type="ORF">Air01nite_13040</name>
</gene>
<dbReference type="InterPro" id="IPR000847">
    <property type="entry name" value="LysR_HTH_N"/>
</dbReference>
<evidence type="ECO:0000256" key="1">
    <source>
        <dbReference type="ARBA" id="ARBA00009437"/>
    </source>
</evidence>
<keyword evidence="4" id="KW-0804">Transcription</keyword>
<dbReference type="Proteomes" id="UP000624325">
    <property type="component" value="Unassembled WGS sequence"/>
</dbReference>
<dbReference type="Pfam" id="PF03466">
    <property type="entry name" value="LysR_substrate"/>
    <property type="match status" value="1"/>
</dbReference>
<evidence type="ECO:0000313" key="7">
    <source>
        <dbReference type="Proteomes" id="UP000624325"/>
    </source>
</evidence>
<dbReference type="SUPFAM" id="SSF46785">
    <property type="entry name" value="Winged helix' DNA-binding domain"/>
    <property type="match status" value="1"/>
</dbReference>
<dbReference type="InterPro" id="IPR036390">
    <property type="entry name" value="WH_DNA-bd_sf"/>
</dbReference>
<comment type="similarity">
    <text evidence="1">Belongs to the LysR transcriptional regulatory family.</text>
</comment>
<keyword evidence="7" id="KW-1185">Reference proteome</keyword>
<proteinExistence type="inferred from homology"/>
<name>A0ABQ4BXE7_9ACTN</name>
<keyword evidence="3" id="KW-0238">DNA-binding</keyword>
<organism evidence="6 7">
    <name type="scientific">Asanoa iriomotensis</name>
    <dbReference type="NCBI Taxonomy" id="234613"/>
    <lineage>
        <taxon>Bacteria</taxon>
        <taxon>Bacillati</taxon>
        <taxon>Actinomycetota</taxon>
        <taxon>Actinomycetes</taxon>
        <taxon>Micromonosporales</taxon>
        <taxon>Micromonosporaceae</taxon>
        <taxon>Asanoa</taxon>
    </lineage>
</organism>
<reference evidence="6 7" key="1">
    <citation type="submission" date="2021-01" db="EMBL/GenBank/DDBJ databases">
        <title>Whole genome shotgun sequence of Asanoa iriomotensis NBRC 100142.</title>
        <authorList>
            <person name="Komaki H."/>
            <person name="Tamura T."/>
        </authorList>
    </citation>
    <scope>NUCLEOTIDE SEQUENCE [LARGE SCALE GENOMIC DNA]</scope>
    <source>
        <strain evidence="6 7">NBRC 100142</strain>
    </source>
</reference>
<dbReference type="Pfam" id="PF00126">
    <property type="entry name" value="HTH_1"/>
    <property type="match status" value="1"/>
</dbReference>
<dbReference type="Gene3D" id="1.10.10.10">
    <property type="entry name" value="Winged helix-like DNA-binding domain superfamily/Winged helix DNA-binding domain"/>
    <property type="match status" value="1"/>
</dbReference>
<dbReference type="EMBL" id="BONC01000006">
    <property type="protein sequence ID" value="GIF55209.1"/>
    <property type="molecule type" value="Genomic_DNA"/>
</dbReference>
<feature type="domain" description="HTH lysR-type" evidence="5">
    <location>
        <begin position="12"/>
        <end position="68"/>
    </location>
</feature>
<dbReference type="PRINTS" id="PR00039">
    <property type="entry name" value="HTHLYSR"/>
</dbReference>